<proteinExistence type="predicted"/>
<dbReference type="Pfam" id="PF07687">
    <property type="entry name" value="M20_dimer"/>
    <property type="match status" value="1"/>
</dbReference>
<name>A0A7J2TK13_ARCFL</name>
<gene>
    <name evidence="4" type="ORF">ENP88_05240</name>
</gene>
<keyword evidence="2 4" id="KW-0378">Hydrolase</keyword>
<sequence length="312" mass="35012">MLLKKLAEIESPSGKEKELKEFVRNYLEEHGYAVVENELFLLANRKSDLLVSTHLDTVKTKAKFRIEGNYAFGTGVADAKASLAAILEAARKGVDYSLAFFCEEEETGRGSKAFLDYWDGKYAIVMEPTNLKIASKHLGCIEADLVFRGIPCHASMPEFGVNAIEKALLAYLNLSKKFKVSILRIDGGSYEYVIPDKCSARFDFLLEPGELQIAMEELKNLDAEINIIEAVDGFYSKKSAEILARAMELSGITPEYTTMPSWTDACNLAKKFDVVVWGPGELRYCHTEWEKIDLKQIETAVKVLQRLNDVLQ</sequence>
<feature type="domain" description="Peptidase M20 dimerisation" evidence="3">
    <location>
        <begin position="137"/>
        <end position="210"/>
    </location>
</feature>
<dbReference type="SUPFAM" id="SSF55031">
    <property type="entry name" value="Bacterial exopeptidase dimerisation domain"/>
    <property type="match status" value="1"/>
</dbReference>
<dbReference type="InterPro" id="IPR050072">
    <property type="entry name" value="Peptidase_M20A"/>
</dbReference>
<keyword evidence="1" id="KW-0479">Metal-binding</keyword>
<dbReference type="Gene3D" id="3.40.630.10">
    <property type="entry name" value="Zn peptidases"/>
    <property type="match status" value="1"/>
</dbReference>
<protein>
    <submittedName>
        <fullName evidence="4">M20/M25/M40 family metallo-hydrolase</fullName>
    </submittedName>
</protein>
<comment type="caution">
    <text evidence="4">The sequence shown here is derived from an EMBL/GenBank/DDBJ whole genome shotgun (WGS) entry which is preliminary data.</text>
</comment>
<dbReference type="EMBL" id="DSLA01000081">
    <property type="protein sequence ID" value="HEH35546.1"/>
    <property type="molecule type" value="Genomic_DNA"/>
</dbReference>
<dbReference type="AlphaFoldDB" id="A0A7J2TK13"/>
<evidence type="ECO:0000259" key="3">
    <source>
        <dbReference type="Pfam" id="PF07687"/>
    </source>
</evidence>
<accession>A0A7J2TK13</accession>
<dbReference type="SUPFAM" id="SSF53187">
    <property type="entry name" value="Zn-dependent exopeptidases"/>
    <property type="match status" value="1"/>
</dbReference>
<dbReference type="InterPro" id="IPR002933">
    <property type="entry name" value="Peptidase_M20"/>
</dbReference>
<evidence type="ECO:0000256" key="1">
    <source>
        <dbReference type="ARBA" id="ARBA00022723"/>
    </source>
</evidence>
<dbReference type="PANTHER" id="PTHR43808">
    <property type="entry name" value="ACETYLORNITHINE DEACETYLASE"/>
    <property type="match status" value="1"/>
</dbReference>
<dbReference type="NCBIfam" id="NF006404">
    <property type="entry name" value="PRK08652.1-2"/>
    <property type="match status" value="1"/>
</dbReference>
<dbReference type="Pfam" id="PF01546">
    <property type="entry name" value="Peptidase_M20"/>
    <property type="match status" value="1"/>
</dbReference>
<evidence type="ECO:0000256" key="2">
    <source>
        <dbReference type="ARBA" id="ARBA00022801"/>
    </source>
</evidence>
<reference evidence="4" key="1">
    <citation type="journal article" date="2020" name="mSystems">
        <title>Genome- and Community-Level Interaction Insights into Carbon Utilization and Element Cycling Functions of Hydrothermarchaeota in Hydrothermal Sediment.</title>
        <authorList>
            <person name="Zhou Z."/>
            <person name="Liu Y."/>
            <person name="Xu W."/>
            <person name="Pan J."/>
            <person name="Luo Z.H."/>
            <person name="Li M."/>
        </authorList>
    </citation>
    <scope>NUCLEOTIDE SEQUENCE [LARGE SCALE GENOMIC DNA]</scope>
    <source>
        <strain evidence="4">SpSt-26</strain>
    </source>
</reference>
<dbReference type="PANTHER" id="PTHR43808:SF25">
    <property type="entry name" value="PEPTIDASE M20 DIMERISATION DOMAIN-CONTAINING PROTEIN"/>
    <property type="match status" value="1"/>
</dbReference>
<dbReference type="GO" id="GO:0016787">
    <property type="term" value="F:hydrolase activity"/>
    <property type="evidence" value="ECO:0007669"/>
    <property type="project" value="UniProtKB-KW"/>
</dbReference>
<dbReference type="Gene3D" id="3.30.70.360">
    <property type="match status" value="1"/>
</dbReference>
<dbReference type="GO" id="GO:0046872">
    <property type="term" value="F:metal ion binding"/>
    <property type="evidence" value="ECO:0007669"/>
    <property type="project" value="UniProtKB-KW"/>
</dbReference>
<organism evidence="4">
    <name type="scientific">Archaeoglobus fulgidus</name>
    <dbReference type="NCBI Taxonomy" id="2234"/>
    <lineage>
        <taxon>Archaea</taxon>
        <taxon>Methanobacteriati</taxon>
        <taxon>Methanobacteriota</taxon>
        <taxon>Archaeoglobi</taxon>
        <taxon>Archaeoglobales</taxon>
        <taxon>Archaeoglobaceae</taxon>
        <taxon>Archaeoglobus</taxon>
    </lineage>
</organism>
<evidence type="ECO:0000313" key="4">
    <source>
        <dbReference type="EMBL" id="HEH35546.1"/>
    </source>
</evidence>
<dbReference type="InterPro" id="IPR011650">
    <property type="entry name" value="Peptidase_M20_dimer"/>
</dbReference>
<dbReference type="InterPro" id="IPR036264">
    <property type="entry name" value="Bact_exopeptidase_dim_dom"/>
</dbReference>